<dbReference type="GO" id="GO:0051287">
    <property type="term" value="F:NAD binding"/>
    <property type="evidence" value="ECO:0007669"/>
    <property type="project" value="InterPro"/>
</dbReference>
<evidence type="ECO:0000313" key="8">
    <source>
        <dbReference type="EMBL" id="ADM10258.1"/>
    </source>
</evidence>
<feature type="domain" description="Semialdehyde dehydrogenase NAD-binding" evidence="7">
    <location>
        <begin position="4"/>
        <end position="129"/>
    </location>
</feature>
<keyword evidence="5" id="KW-0963">Cytoplasm</keyword>
<evidence type="ECO:0000256" key="3">
    <source>
        <dbReference type="ARBA" id="ARBA00022857"/>
    </source>
</evidence>
<dbReference type="SUPFAM" id="SSF51735">
    <property type="entry name" value="NAD(P)-binding Rossmann-fold domains"/>
    <property type="match status" value="1"/>
</dbReference>
<dbReference type="AlphaFoldDB" id="E0THW5"/>
<keyword evidence="4 5" id="KW-0560">Oxidoreductase</keyword>
<dbReference type="Proteomes" id="UP000001302">
    <property type="component" value="Chromosome"/>
</dbReference>
<evidence type="ECO:0000256" key="5">
    <source>
        <dbReference type="HAMAP-Rule" id="MF_00150"/>
    </source>
</evidence>
<reference evidence="9" key="1">
    <citation type="submission" date="2010-08" db="EMBL/GenBank/DDBJ databases">
        <title>Genome sequence of Parvularcula bermudensis HTCC2503.</title>
        <authorList>
            <person name="Kang D.-M."/>
            <person name="Oh H.-M."/>
            <person name="Cho J.-C."/>
        </authorList>
    </citation>
    <scope>NUCLEOTIDE SEQUENCE [LARGE SCALE GENOMIC DNA]</scope>
    <source>
        <strain evidence="9">ATCC BAA-594 / HTCC2503 / KCTC 12087</strain>
    </source>
</reference>
<dbReference type="InterPro" id="IPR000534">
    <property type="entry name" value="Semialdehyde_DH_NAD-bd"/>
</dbReference>
<dbReference type="InterPro" id="IPR050085">
    <property type="entry name" value="AGPR"/>
</dbReference>
<comment type="subcellular location">
    <subcellularLocation>
        <location evidence="5">Cytoplasm</location>
    </subcellularLocation>
</comment>
<comment type="catalytic activity">
    <reaction evidence="5">
        <text>N-acetyl-L-glutamate 5-semialdehyde + phosphate + NADP(+) = N-acetyl-L-glutamyl 5-phosphate + NADPH + H(+)</text>
        <dbReference type="Rhea" id="RHEA:21588"/>
        <dbReference type="ChEBI" id="CHEBI:15378"/>
        <dbReference type="ChEBI" id="CHEBI:29123"/>
        <dbReference type="ChEBI" id="CHEBI:43474"/>
        <dbReference type="ChEBI" id="CHEBI:57783"/>
        <dbReference type="ChEBI" id="CHEBI:57936"/>
        <dbReference type="ChEBI" id="CHEBI:58349"/>
        <dbReference type="EC" id="1.2.1.38"/>
    </reaction>
</comment>
<dbReference type="RefSeq" id="WP_013301232.1">
    <property type="nucleotide sequence ID" value="NC_014414.1"/>
</dbReference>
<dbReference type="PANTHER" id="PTHR32338">
    <property type="entry name" value="N-ACETYL-GAMMA-GLUTAMYL-PHOSPHATE REDUCTASE, CHLOROPLASTIC-RELATED-RELATED"/>
    <property type="match status" value="1"/>
</dbReference>
<dbReference type="InterPro" id="IPR023013">
    <property type="entry name" value="AGPR_AS"/>
</dbReference>
<evidence type="ECO:0000256" key="2">
    <source>
        <dbReference type="ARBA" id="ARBA00022605"/>
    </source>
</evidence>
<dbReference type="GO" id="GO:0003942">
    <property type="term" value="F:N-acetyl-gamma-glutamyl-phosphate reductase activity"/>
    <property type="evidence" value="ECO:0007669"/>
    <property type="project" value="UniProtKB-UniRule"/>
</dbReference>
<reference evidence="8 9" key="2">
    <citation type="journal article" date="2011" name="J. Bacteriol.">
        <title>Complete genome sequence of strain HTCC2503T of Parvularcula bermudensis, the type species of the order "Parvularculales" in the class Alphaproteobacteria.</title>
        <authorList>
            <person name="Oh H.M."/>
            <person name="Kang I."/>
            <person name="Vergin K.L."/>
            <person name="Kang D."/>
            <person name="Rhee K.H."/>
            <person name="Giovannoni S.J."/>
            <person name="Cho J.C."/>
        </authorList>
    </citation>
    <scope>NUCLEOTIDE SEQUENCE [LARGE SCALE GENOMIC DNA]</scope>
    <source>
        <strain evidence="9">ATCC BAA-594 / HTCC2503 / KCTC 12087</strain>
    </source>
</reference>
<evidence type="ECO:0000256" key="1">
    <source>
        <dbReference type="ARBA" id="ARBA00022571"/>
    </source>
</evidence>
<evidence type="ECO:0000259" key="7">
    <source>
        <dbReference type="SMART" id="SM00859"/>
    </source>
</evidence>
<dbReference type="eggNOG" id="COG0002">
    <property type="taxonomic scope" value="Bacteria"/>
</dbReference>
<comment type="function">
    <text evidence="5">Catalyzes the NADPH-dependent reduction of N-acetyl-5-glutamyl phosphate to yield N-acetyl-L-glutamate 5-semialdehyde.</text>
</comment>
<dbReference type="PANTHER" id="PTHR32338:SF10">
    <property type="entry name" value="N-ACETYL-GAMMA-GLUTAMYL-PHOSPHATE REDUCTASE, CHLOROPLASTIC-RELATED"/>
    <property type="match status" value="1"/>
</dbReference>
<dbReference type="UniPathway" id="UPA00068">
    <property type="reaction ID" value="UER00108"/>
</dbReference>
<dbReference type="InterPro" id="IPR058924">
    <property type="entry name" value="AGPR_dimerisation_dom"/>
</dbReference>
<organism evidence="8 9">
    <name type="scientific">Parvularcula bermudensis (strain ATCC BAA-594 / HTCC2503 / KCTC 12087)</name>
    <dbReference type="NCBI Taxonomy" id="314260"/>
    <lineage>
        <taxon>Bacteria</taxon>
        <taxon>Pseudomonadati</taxon>
        <taxon>Pseudomonadota</taxon>
        <taxon>Alphaproteobacteria</taxon>
        <taxon>Parvularculales</taxon>
        <taxon>Parvularculaceae</taxon>
        <taxon>Parvularcula</taxon>
    </lineage>
</organism>
<name>E0THW5_PARBH</name>
<dbReference type="Pfam" id="PF01118">
    <property type="entry name" value="Semialdhyde_dh"/>
    <property type="match status" value="1"/>
</dbReference>
<evidence type="ECO:0000256" key="4">
    <source>
        <dbReference type="ARBA" id="ARBA00023002"/>
    </source>
</evidence>
<dbReference type="InterPro" id="IPR036291">
    <property type="entry name" value="NAD(P)-bd_dom_sf"/>
</dbReference>
<keyword evidence="1 5" id="KW-0055">Arginine biosynthesis</keyword>
<dbReference type="Pfam" id="PF22698">
    <property type="entry name" value="Semialdhyde_dhC_1"/>
    <property type="match status" value="1"/>
</dbReference>
<evidence type="ECO:0000313" key="9">
    <source>
        <dbReference type="Proteomes" id="UP000001302"/>
    </source>
</evidence>
<dbReference type="OrthoDB" id="9801289at2"/>
<dbReference type="GO" id="GO:0070401">
    <property type="term" value="F:NADP+ binding"/>
    <property type="evidence" value="ECO:0007669"/>
    <property type="project" value="InterPro"/>
</dbReference>
<dbReference type="HAMAP" id="MF_00150">
    <property type="entry name" value="ArgC_type1"/>
    <property type="match status" value="1"/>
</dbReference>
<dbReference type="GO" id="GO:0005737">
    <property type="term" value="C:cytoplasm"/>
    <property type="evidence" value="ECO:0007669"/>
    <property type="project" value="UniProtKB-SubCell"/>
</dbReference>
<dbReference type="NCBIfam" id="TIGR01850">
    <property type="entry name" value="argC"/>
    <property type="match status" value="1"/>
</dbReference>
<dbReference type="SMART" id="SM00859">
    <property type="entry name" value="Semialdhyde_dh"/>
    <property type="match status" value="1"/>
</dbReference>
<dbReference type="InterPro" id="IPR000706">
    <property type="entry name" value="AGPR_type-1"/>
</dbReference>
<comment type="pathway">
    <text evidence="5">Amino-acid biosynthesis; L-arginine biosynthesis; N(2)-acetyl-L-ornithine from L-glutamate: step 3/4.</text>
</comment>
<dbReference type="Gene3D" id="3.40.50.720">
    <property type="entry name" value="NAD(P)-binding Rossmann-like Domain"/>
    <property type="match status" value="1"/>
</dbReference>
<dbReference type="HOGENOM" id="CLU_006384_3_0_5"/>
<feature type="active site" evidence="5 6">
    <location>
        <position position="137"/>
    </location>
</feature>
<dbReference type="EC" id="1.2.1.38" evidence="5"/>
<dbReference type="EMBL" id="CP002156">
    <property type="protein sequence ID" value="ADM10258.1"/>
    <property type="molecule type" value="Genomic_DNA"/>
</dbReference>
<sequence length="320" mass="33108">MTVSVGIIGARGYVGRELLRLLAGHPEVEVVYASSREWAGQALGKVYTEFAATPISDLVCEALGPEEMAARPVDVAFLGLPNGKAAPFVAAIEETSPQTCLIDLSADYRADPAWAYGLPELGRTAIVGAKRIANPGCYATAAQLAIAPLASLWQGPVTVTGLSGWSGAGTTPSRKNDPEALRDNAIPYGLVDHGHEAEIAHGAKTAVHFTPVVMPFFRGLVALVSGRIVGHADPGKLIEEAYEKEPFIRLIAAPAEPAAVAGSLRADLSLPVCAAEGDRIVLSCALDNLLKGAASQAVQNLNVSLGLPEGLGLSVPPPSG</sequence>
<gene>
    <name evidence="5" type="primary">argC</name>
    <name evidence="8" type="ordered locus">PB2503_11054</name>
</gene>
<evidence type="ECO:0000256" key="6">
    <source>
        <dbReference type="PROSITE-ProRule" id="PRU10010"/>
    </source>
</evidence>
<keyword evidence="2 5" id="KW-0028">Amino-acid biosynthesis</keyword>
<dbReference type="SUPFAM" id="SSF55347">
    <property type="entry name" value="Glyceraldehyde-3-phosphate dehydrogenase-like, C-terminal domain"/>
    <property type="match status" value="1"/>
</dbReference>
<keyword evidence="3 5" id="KW-0521">NADP</keyword>
<dbReference type="PROSITE" id="PS01224">
    <property type="entry name" value="ARGC"/>
    <property type="match status" value="1"/>
</dbReference>
<dbReference type="CDD" id="cd24149">
    <property type="entry name" value="AGPR_N_ARG5_6_like"/>
    <property type="match status" value="1"/>
</dbReference>
<protein>
    <recommendedName>
        <fullName evidence="5">N-acetyl-gamma-glutamyl-phosphate reductase</fullName>
        <shortName evidence="5">AGPR</shortName>
        <ecNumber evidence="5">1.2.1.38</ecNumber>
    </recommendedName>
    <alternativeName>
        <fullName evidence="5">N-acetyl-glutamate semialdehyde dehydrogenase</fullName>
        <shortName evidence="5">NAGSA dehydrogenase</shortName>
    </alternativeName>
</protein>
<keyword evidence="9" id="KW-1185">Reference proteome</keyword>
<dbReference type="GO" id="GO:0006526">
    <property type="term" value="P:L-arginine biosynthetic process"/>
    <property type="evidence" value="ECO:0007669"/>
    <property type="project" value="UniProtKB-UniRule"/>
</dbReference>
<comment type="similarity">
    <text evidence="5">Belongs to the NAGSA dehydrogenase family. Type 1 subfamily.</text>
</comment>
<accession>E0THW5</accession>
<dbReference type="STRING" id="314260.PB2503_11054"/>
<proteinExistence type="inferred from homology"/>
<dbReference type="KEGG" id="pbr:PB2503_11054"/>
<dbReference type="Gene3D" id="3.30.360.10">
    <property type="entry name" value="Dihydrodipicolinate Reductase, domain 2"/>
    <property type="match status" value="1"/>
</dbReference>